<dbReference type="Gene3D" id="2.60.15.10">
    <property type="entry name" value="F0F1 ATP synthase delta/epsilon subunit, N-terminal"/>
    <property type="match status" value="1"/>
</dbReference>
<evidence type="ECO:0000313" key="8">
    <source>
        <dbReference type="EMBL" id="OGZ57424.1"/>
    </source>
</evidence>
<feature type="domain" description="ATP synthase F1 complex delta/epsilon subunit N-terminal" evidence="7">
    <location>
        <begin position="2"/>
        <end position="92"/>
    </location>
</feature>
<organism evidence="8 9">
    <name type="scientific">Candidatus Spechtbacteria bacterium RIFCSPHIGHO2_01_FULL_43_30</name>
    <dbReference type="NCBI Taxonomy" id="1802158"/>
    <lineage>
        <taxon>Bacteria</taxon>
        <taxon>Candidatus Spechtiibacteriota</taxon>
    </lineage>
</organism>
<dbReference type="InterPro" id="IPR036771">
    <property type="entry name" value="ATPsynth_dsu/esu_N"/>
</dbReference>
<dbReference type="GO" id="GO:0046933">
    <property type="term" value="F:proton-transporting ATP synthase activity, rotational mechanism"/>
    <property type="evidence" value="ECO:0007669"/>
    <property type="project" value="InterPro"/>
</dbReference>
<comment type="caution">
    <text evidence="8">The sequence shown here is derived from an EMBL/GenBank/DDBJ whole genome shotgun (WGS) entry which is preliminary data.</text>
</comment>
<dbReference type="GO" id="GO:0045259">
    <property type="term" value="C:proton-transporting ATP synthase complex"/>
    <property type="evidence" value="ECO:0007669"/>
    <property type="project" value="UniProtKB-KW"/>
</dbReference>
<dbReference type="Proteomes" id="UP000177932">
    <property type="component" value="Unassembled WGS sequence"/>
</dbReference>
<keyword evidence="3" id="KW-0813">Transport</keyword>
<dbReference type="Pfam" id="PF02823">
    <property type="entry name" value="ATP-synt_DE_N"/>
    <property type="match status" value="1"/>
</dbReference>
<protein>
    <recommendedName>
        <fullName evidence="7">ATP synthase F1 complex delta/epsilon subunit N-terminal domain-containing protein</fullName>
    </recommendedName>
</protein>
<dbReference type="STRING" id="1802158.A2827_00985"/>
<comment type="subcellular location">
    <subcellularLocation>
        <location evidence="1">Endomembrane system</location>
        <topology evidence="1">Peripheral membrane protein</topology>
    </subcellularLocation>
</comment>
<dbReference type="EMBL" id="MHOD01000031">
    <property type="protein sequence ID" value="OGZ57424.1"/>
    <property type="molecule type" value="Genomic_DNA"/>
</dbReference>
<evidence type="ECO:0000256" key="1">
    <source>
        <dbReference type="ARBA" id="ARBA00004184"/>
    </source>
</evidence>
<keyword evidence="6" id="KW-0066">ATP synthesis</keyword>
<dbReference type="InterPro" id="IPR001469">
    <property type="entry name" value="ATP_synth_F1_dsu/esu"/>
</dbReference>
<dbReference type="InterPro" id="IPR020546">
    <property type="entry name" value="ATP_synth_F1_dsu/esu_N"/>
</dbReference>
<dbReference type="SUPFAM" id="SSF51344">
    <property type="entry name" value="Epsilon subunit of F1F0-ATP synthase N-terminal domain"/>
    <property type="match status" value="1"/>
</dbReference>
<dbReference type="CDD" id="cd12152">
    <property type="entry name" value="F1-ATPase_delta"/>
    <property type="match status" value="1"/>
</dbReference>
<keyword evidence="4" id="KW-0406">Ion transport</keyword>
<evidence type="ECO:0000256" key="4">
    <source>
        <dbReference type="ARBA" id="ARBA00023065"/>
    </source>
</evidence>
<proteinExistence type="inferred from homology"/>
<accession>A0A1G2H4L2</accession>
<evidence type="ECO:0000259" key="7">
    <source>
        <dbReference type="Pfam" id="PF02823"/>
    </source>
</evidence>
<comment type="similarity">
    <text evidence="2">Belongs to the ATPase epsilon chain family.</text>
</comment>
<evidence type="ECO:0000256" key="3">
    <source>
        <dbReference type="ARBA" id="ARBA00022448"/>
    </source>
</evidence>
<keyword evidence="6" id="KW-0139">CF(1)</keyword>
<name>A0A1G2H4L2_9BACT</name>
<evidence type="ECO:0000256" key="5">
    <source>
        <dbReference type="ARBA" id="ARBA00023136"/>
    </source>
</evidence>
<evidence type="ECO:0000256" key="2">
    <source>
        <dbReference type="ARBA" id="ARBA00005712"/>
    </source>
</evidence>
<evidence type="ECO:0000313" key="9">
    <source>
        <dbReference type="Proteomes" id="UP000177932"/>
    </source>
</evidence>
<dbReference type="AlphaFoldDB" id="A0A1G2H4L2"/>
<dbReference type="GO" id="GO:0012505">
    <property type="term" value="C:endomembrane system"/>
    <property type="evidence" value="ECO:0007669"/>
    <property type="project" value="UniProtKB-SubCell"/>
</dbReference>
<sequence>MFHLLILNLQQTIFEGDVKSLTIPAKQGQLTILPNHLPIITPLKNGSISAVIPSALSQKGVDRIEHSEESERKYFECSGGILEFTDNRAVILL</sequence>
<gene>
    <name evidence="8" type="ORF">A2827_00985</name>
</gene>
<keyword evidence="5" id="KW-0472">Membrane</keyword>
<reference evidence="8 9" key="1">
    <citation type="journal article" date="2016" name="Nat. Commun.">
        <title>Thousands of microbial genomes shed light on interconnected biogeochemical processes in an aquifer system.</title>
        <authorList>
            <person name="Anantharaman K."/>
            <person name="Brown C.T."/>
            <person name="Hug L.A."/>
            <person name="Sharon I."/>
            <person name="Castelle C.J."/>
            <person name="Probst A.J."/>
            <person name="Thomas B.C."/>
            <person name="Singh A."/>
            <person name="Wilkins M.J."/>
            <person name="Karaoz U."/>
            <person name="Brodie E.L."/>
            <person name="Williams K.H."/>
            <person name="Hubbard S.S."/>
            <person name="Banfield J.F."/>
        </authorList>
    </citation>
    <scope>NUCLEOTIDE SEQUENCE [LARGE SCALE GENOMIC DNA]</scope>
</reference>
<evidence type="ECO:0000256" key="6">
    <source>
        <dbReference type="ARBA" id="ARBA00023196"/>
    </source>
</evidence>